<evidence type="ECO:0000313" key="1">
    <source>
        <dbReference type="EMBL" id="TID31262.1"/>
    </source>
</evidence>
<protein>
    <submittedName>
        <fullName evidence="1">Uncharacterized protein</fullName>
    </submittedName>
</protein>
<keyword evidence="2" id="KW-1185">Reference proteome</keyword>
<dbReference type="InterPro" id="IPR013924">
    <property type="entry name" value="RNase_H2_suC"/>
</dbReference>
<proteinExistence type="predicted"/>
<evidence type="ECO:0000313" key="2">
    <source>
        <dbReference type="Proteomes" id="UP000307173"/>
    </source>
</evidence>
<dbReference type="EMBL" id="SELW01000039">
    <property type="protein sequence ID" value="TID31262.1"/>
    <property type="molecule type" value="Genomic_DNA"/>
</dbReference>
<reference evidence="1 2" key="1">
    <citation type="journal article" date="2019" name="Front. Genet.">
        <title>Whole-Genome Sequencing of the Opportunistic Yeast Pathogen Candida inconspicua Uncovers Its Hybrid Origin.</title>
        <authorList>
            <person name="Mixao V."/>
            <person name="Hansen A.P."/>
            <person name="Saus E."/>
            <person name="Boekhout T."/>
            <person name="Lass-Florl C."/>
            <person name="Gabaldon T."/>
        </authorList>
    </citation>
    <scope>NUCLEOTIDE SEQUENCE [LARGE SCALE GENOMIC DNA]</scope>
    <source>
        <strain evidence="1 2">CBS 180</strain>
    </source>
</reference>
<comment type="caution">
    <text evidence="1">The sequence shown here is derived from an EMBL/GenBank/DDBJ whole genome shotgun (WGS) entry which is preliminary data.</text>
</comment>
<dbReference type="GO" id="GO:0032299">
    <property type="term" value="C:ribonuclease H2 complex"/>
    <property type="evidence" value="ECO:0007669"/>
    <property type="project" value="InterPro"/>
</dbReference>
<sequence length="124" mass="14075">MVEYKVNNPRSAEINVLPASIKFTGIVPNGKITWEKSSEKELVDGATVNYNYLRGRKLIGTENDVSGKAIVFEKDRKSTGEMKYVGIAQSDKITTFDHHFRGSLENNQIKRISEWIEISKIINE</sequence>
<name>A0A4T0X8K4_9ASCO</name>
<dbReference type="Pfam" id="PF08615">
    <property type="entry name" value="RNase_H2_suC"/>
    <property type="match status" value="1"/>
</dbReference>
<dbReference type="Proteomes" id="UP000307173">
    <property type="component" value="Unassembled WGS sequence"/>
</dbReference>
<gene>
    <name evidence="1" type="ORF">CANINC_000205</name>
</gene>
<dbReference type="AlphaFoldDB" id="A0A4T0X8K4"/>
<dbReference type="GO" id="GO:0006401">
    <property type="term" value="P:RNA catabolic process"/>
    <property type="evidence" value="ECO:0007669"/>
    <property type="project" value="InterPro"/>
</dbReference>
<accession>A0A4T0X8K4</accession>
<organism evidence="1 2">
    <name type="scientific">Pichia inconspicua</name>
    <dbReference type="NCBI Taxonomy" id="52247"/>
    <lineage>
        <taxon>Eukaryota</taxon>
        <taxon>Fungi</taxon>
        <taxon>Dikarya</taxon>
        <taxon>Ascomycota</taxon>
        <taxon>Saccharomycotina</taxon>
        <taxon>Pichiomycetes</taxon>
        <taxon>Pichiales</taxon>
        <taxon>Pichiaceae</taxon>
        <taxon>Pichia</taxon>
    </lineage>
</organism>
<dbReference type="STRING" id="52247.A0A4T0X8K4"/>
<dbReference type="Gene3D" id="2.40.128.680">
    <property type="match status" value="1"/>
</dbReference>